<protein>
    <submittedName>
        <fullName evidence="1">Uncharacterized protein</fullName>
    </submittedName>
</protein>
<reference evidence="1 2" key="1">
    <citation type="submission" date="2022-05" db="EMBL/GenBank/DDBJ databases">
        <title>A multi-omics perspective on studying reproductive biology in Daphnia sinensis.</title>
        <authorList>
            <person name="Jia J."/>
        </authorList>
    </citation>
    <scope>NUCLEOTIDE SEQUENCE [LARGE SCALE GENOMIC DNA]</scope>
    <source>
        <strain evidence="1 2">WSL</strain>
    </source>
</reference>
<organism evidence="1 2">
    <name type="scientific">Daphnia sinensis</name>
    <dbReference type="NCBI Taxonomy" id="1820382"/>
    <lineage>
        <taxon>Eukaryota</taxon>
        <taxon>Metazoa</taxon>
        <taxon>Ecdysozoa</taxon>
        <taxon>Arthropoda</taxon>
        <taxon>Crustacea</taxon>
        <taxon>Branchiopoda</taxon>
        <taxon>Diplostraca</taxon>
        <taxon>Cladocera</taxon>
        <taxon>Anomopoda</taxon>
        <taxon>Daphniidae</taxon>
        <taxon>Daphnia</taxon>
        <taxon>Daphnia similis group</taxon>
    </lineage>
</organism>
<dbReference type="AlphaFoldDB" id="A0AAD5L7W0"/>
<evidence type="ECO:0000313" key="1">
    <source>
        <dbReference type="EMBL" id="KAI9557741.1"/>
    </source>
</evidence>
<proteinExistence type="predicted"/>
<evidence type="ECO:0000313" key="2">
    <source>
        <dbReference type="Proteomes" id="UP000820818"/>
    </source>
</evidence>
<gene>
    <name evidence="1" type="ORF">GHT06_017570</name>
</gene>
<dbReference type="EMBL" id="WJBH02000006">
    <property type="protein sequence ID" value="KAI9557741.1"/>
    <property type="molecule type" value="Genomic_DNA"/>
</dbReference>
<comment type="caution">
    <text evidence="1">The sequence shown here is derived from an EMBL/GenBank/DDBJ whole genome shotgun (WGS) entry which is preliminary data.</text>
</comment>
<name>A0AAD5L7W0_9CRUS</name>
<dbReference type="Proteomes" id="UP000820818">
    <property type="component" value="Linkage Group LG6"/>
</dbReference>
<accession>A0AAD5L7W0</accession>
<sequence>MSHTQLASKDAFYLVRDFGLKASNLWNFDESNKDGRSKSHNEVHFVIYSITKCICTDGKWRDSPNASSRPTIRMESYWIVVVQQRPCDNILRPFSEKQMECQEPVGADGRQARAAGQVFGRNRPKCYAEENGEKGLVTNNIGIEW</sequence>
<keyword evidence="2" id="KW-1185">Reference proteome</keyword>